<comment type="caution">
    <text evidence="1">The sequence shown here is derived from an EMBL/GenBank/DDBJ whole genome shotgun (WGS) entry which is preliminary data.</text>
</comment>
<dbReference type="Proteomes" id="UP000525652">
    <property type="component" value="Unassembled WGS sequence"/>
</dbReference>
<reference evidence="1 2" key="1">
    <citation type="submission" date="2020-07" db="EMBL/GenBank/DDBJ databases">
        <authorList>
            <person name="Feng X."/>
        </authorList>
    </citation>
    <scope>NUCLEOTIDE SEQUENCE [LARGE SCALE GENOMIC DNA]</scope>
    <source>
        <strain evidence="1 2">JCM14086</strain>
    </source>
</reference>
<proteinExistence type="predicted"/>
<evidence type="ECO:0000313" key="2">
    <source>
        <dbReference type="Proteomes" id="UP000525652"/>
    </source>
</evidence>
<accession>A0A7X1AZE4</accession>
<dbReference type="GO" id="GO:0005975">
    <property type="term" value="P:carbohydrate metabolic process"/>
    <property type="evidence" value="ECO:0007669"/>
    <property type="project" value="InterPro"/>
</dbReference>
<dbReference type="SUPFAM" id="SSF48208">
    <property type="entry name" value="Six-hairpin glycosidases"/>
    <property type="match status" value="1"/>
</dbReference>
<protein>
    <submittedName>
        <fullName evidence="1">Uncharacterized protein</fullName>
    </submittedName>
</protein>
<dbReference type="RefSeq" id="WP_185693440.1">
    <property type="nucleotide sequence ID" value="NZ_JACHVA010000101.1"/>
</dbReference>
<sequence length="675" mass="76340">MLTEFKNSIPLSPQGFGLSLNHYVSGRIAAAVAGHGGLTSVGYHGRQPHKKSLFFRASEVSGFGKLARMQVLIDDDAYYLEFERTEHYPFGYRSECRLNSVHLQHDLVLDQNTLFQRVKVLSNPKDSSVRARLLLHGHLLVDAEGRDVGDITNDHFGHFHLKVTDSDGQQLVLNEISIGASMPVQSDSRHGRFKNYMETTEASEEMIFYLAFNQEPEACECALRMNRQIHSYEQSMYDGLRFDTGNPALDSALGNCVPTVCSLTLTDRPGAIKASQSYWIWGWDSMVHAEAYLWSGHENIVREMLDFYRETADSEKGVAHALNSNFNLHYAMAPSAQCLYVVMLHNYYAATGDEATLAHHLPFAKSIVELAGQARSKHNTLSTGLGFYPDFPQLLEQTENDISLINNSLYLQALCAMQALCGGQYQSESEAVRSDLERVLWDDELGYWIDSVAEVDLKPRCYYPLYGQLYVSPFGAEPRADDCLRISQFMRTHYRFERGLYMYPPSMRGFMADGNQLGAYYPSIDRYYWNIMNRSGESAAIDEFEQIVTSFWAEHTYPEGLTHETANVDPATDNPGGKQAFAAKSWLCDAIELNLGLRVYVDGFSLKPLSDSRPFRLYNLTLRGKRIDFERIPSAAEAKLVLNGQAVESHFITWDQLNEGDNRIRIYVKIELATS</sequence>
<dbReference type="Gene3D" id="1.50.10.10">
    <property type="match status" value="1"/>
</dbReference>
<dbReference type="InterPro" id="IPR008928">
    <property type="entry name" value="6-hairpin_glycosidase_sf"/>
</dbReference>
<organism evidence="1 2">
    <name type="scientific">Puniceicoccus vermicola</name>
    <dbReference type="NCBI Taxonomy" id="388746"/>
    <lineage>
        <taxon>Bacteria</taxon>
        <taxon>Pseudomonadati</taxon>
        <taxon>Verrucomicrobiota</taxon>
        <taxon>Opitutia</taxon>
        <taxon>Puniceicoccales</taxon>
        <taxon>Puniceicoccaceae</taxon>
        <taxon>Puniceicoccus</taxon>
    </lineage>
</organism>
<name>A0A7X1AZE4_9BACT</name>
<dbReference type="EMBL" id="JACHVA010000101">
    <property type="protein sequence ID" value="MBC2602776.1"/>
    <property type="molecule type" value="Genomic_DNA"/>
</dbReference>
<dbReference type="InterPro" id="IPR012341">
    <property type="entry name" value="6hp_glycosidase-like_sf"/>
</dbReference>
<dbReference type="AlphaFoldDB" id="A0A7X1AZE4"/>
<gene>
    <name evidence="1" type="ORF">H5P30_13410</name>
</gene>
<evidence type="ECO:0000313" key="1">
    <source>
        <dbReference type="EMBL" id="MBC2602776.1"/>
    </source>
</evidence>
<keyword evidence="2" id="KW-1185">Reference proteome</keyword>